<gene>
    <name evidence="2" type="ORF">JOD01_003813</name>
</gene>
<evidence type="ECO:0000256" key="1">
    <source>
        <dbReference type="SAM" id="MobiDB-lite"/>
    </source>
</evidence>
<reference evidence="2" key="1">
    <citation type="submission" date="2021-01" db="EMBL/GenBank/DDBJ databases">
        <title>Genomic Encyclopedia of Type Strains, Phase IV (KMG-IV): sequencing the most valuable type-strain genomes for metagenomic binning, comparative biology and taxonomic classification.</title>
        <authorList>
            <person name="Goeker M."/>
        </authorList>
    </citation>
    <scope>NUCLEOTIDE SEQUENCE</scope>
    <source>
        <strain evidence="2">DSM 25523</strain>
    </source>
</reference>
<organism evidence="2 3">
    <name type="scientific">Brevibacillus fulvus</name>
    <dbReference type="NCBI Taxonomy" id="1125967"/>
    <lineage>
        <taxon>Bacteria</taxon>
        <taxon>Bacillati</taxon>
        <taxon>Bacillota</taxon>
        <taxon>Bacilli</taxon>
        <taxon>Bacillales</taxon>
        <taxon>Paenibacillaceae</taxon>
        <taxon>Brevibacillus</taxon>
    </lineage>
</organism>
<evidence type="ECO:0008006" key="4">
    <source>
        <dbReference type="Google" id="ProtNLM"/>
    </source>
</evidence>
<dbReference type="InterPro" id="IPR024488">
    <property type="entry name" value="DUF2777"/>
</dbReference>
<feature type="region of interest" description="Disordered" evidence="1">
    <location>
        <begin position="181"/>
        <end position="204"/>
    </location>
</feature>
<dbReference type="RefSeq" id="WP_024985445.1">
    <property type="nucleotide sequence ID" value="NZ_BAABIN010000018.1"/>
</dbReference>
<comment type="caution">
    <text evidence="2">The sequence shown here is derived from an EMBL/GenBank/DDBJ whole genome shotgun (WGS) entry which is preliminary data.</text>
</comment>
<evidence type="ECO:0000313" key="2">
    <source>
        <dbReference type="EMBL" id="MBM7592157.1"/>
    </source>
</evidence>
<dbReference type="Proteomes" id="UP000717624">
    <property type="component" value="Unassembled WGS sequence"/>
</dbReference>
<dbReference type="EMBL" id="JAFBEB010000020">
    <property type="protein sequence ID" value="MBM7592157.1"/>
    <property type="molecule type" value="Genomic_DNA"/>
</dbReference>
<keyword evidence="3" id="KW-1185">Reference proteome</keyword>
<accession>A0A939BTT6</accession>
<evidence type="ECO:0000313" key="3">
    <source>
        <dbReference type="Proteomes" id="UP000717624"/>
    </source>
</evidence>
<sequence>MSDYYAVFGKEKGTLVEQKGKRYFHGKTLGYIEIKCDDMVDFSRDGEWVPHQYNGDSFVKDQSVIQFSIGDEVRYHRSIDPFLKERLDQILHPESFRKLISKLYSIQQLTLFDCILFRHSGDWFEEGNHFFFFENSDAYCSVHHYYKRIENEDIPGGYSYVFDQFEFITMDGQRFTETYEKKNESNDDETVREMKNEAWGGADE</sequence>
<feature type="compositionally biased region" description="Basic and acidic residues" evidence="1">
    <location>
        <begin position="181"/>
        <end position="196"/>
    </location>
</feature>
<proteinExistence type="predicted"/>
<protein>
    <recommendedName>
        <fullName evidence="4">DUF2777 domain-containing protein</fullName>
    </recommendedName>
</protein>
<name>A0A939BTT6_9BACL</name>
<dbReference type="AlphaFoldDB" id="A0A939BTT6"/>
<dbReference type="Pfam" id="PF10949">
    <property type="entry name" value="DUF2777"/>
    <property type="match status" value="1"/>
</dbReference>